<feature type="compositionally biased region" description="Low complexity" evidence="1">
    <location>
        <begin position="440"/>
        <end position="461"/>
    </location>
</feature>
<feature type="chain" id="PRO_5036722526" evidence="2">
    <location>
        <begin position="19"/>
        <end position="461"/>
    </location>
</feature>
<organism evidence="3 4">
    <name type="scientific">Ramlibacter cellulosilyticus</name>
    <dbReference type="NCBI Taxonomy" id="2764187"/>
    <lineage>
        <taxon>Bacteria</taxon>
        <taxon>Pseudomonadati</taxon>
        <taxon>Pseudomonadota</taxon>
        <taxon>Betaproteobacteria</taxon>
        <taxon>Burkholderiales</taxon>
        <taxon>Comamonadaceae</taxon>
        <taxon>Ramlibacter</taxon>
    </lineage>
</organism>
<dbReference type="PANTHER" id="PTHR30203">
    <property type="entry name" value="OUTER MEMBRANE CATION EFFLUX PROTEIN"/>
    <property type="match status" value="1"/>
</dbReference>
<accession>A0A923MSS9</accession>
<evidence type="ECO:0000313" key="4">
    <source>
        <dbReference type="Proteomes" id="UP000608513"/>
    </source>
</evidence>
<dbReference type="RefSeq" id="WP_187077040.1">
    <property type="nucleotide sequence ID" value="NZ_JACORT010000006.1"/>
</dbReference>
<dbReference type="PROSITE" id="PS51257">
    <property type="entry name" value="PROKAR_LIPOPROTEIN"/>
    <property type="match status" value="1"/>
</dbReference>
<comment type="caution">
    <text evidence="3">The sequence shown here is derived from an EMBL/GenBank/DDBJ whole genome shotgun (WGS) entry which is preliminary data.</text>
</comment>
<dbReference type="PANTHER" id="PTHR30203:SF24">
    <property type="entry name" value="BLR4935 PROTEIN"/>
    <property type="match status" value="1"/>
</dbReference>
<keyword evidence="4" id="KW-1185">Reference proteome</keyword>
<dbReference type="GO" id="GO:0015562">
    <property type="term" value="F:efflux transmembrane transporter activity"/>
    <property type="evidence" value="ECO:0007669"/>
    <property type="project" value="InterPro"/>
</dbReference>
<gene>
    <name evidence="3" type="ORF">H8N03_15165</name>
</gene>
<proteinExistence type="predicted"/>
<dbReference type="EMBL" id="JACORT010000006">
    <property type="protein sequence ID" value="MBC5784291.1"/>
    <property type="molecule type" value="Genomic_DNA"/>
</dbReference>
<sequence>MRLLVLCAALALAGCASVTPPEVLKSDVARLAAPATGVTGDARATLQDLLARQPLDADTAVRIALLNNPGLEASLATLAIADADRVAAAQLPNPHFAFSRLREGQLLEIERMLSFNVLQLVTLPWRAQYANESLQLARLRAAQDVIRTAADTRKAWVQAVAARQTVNYLRDAHEAAEAGAELARRMARVGNFSKLQQAREQALLADVAAQQARAEQAAVAAREKLTRLLGLWGADASYTLPDRLPDLPQALPERSDIEATALRERLDVRAARDESAYVAGTLGFTRATGFVDALTVGAVHDTIFDNASGARENKNGFEIEVPVPLFDWGQARTARARASYAQSVARVRDVAVRARSEAREAWHGWRTAHDLARHYSDGVVPLRRFIADEMQLRYNGMLASVWDLLAETRNHIAAVNAAIEAQRDFWIADTDLQTALTGTSPGAIASPAAAGAGAESAPQGH</sequence>
<evidence type="ECO:0000256" key="1">
    <source>
        <dbReference type="SAM" id="MobiDB-lite"/>
    </source>
</evidence>
<dbReference type="SUPFAM" id="SSF56954">
    <property type="entry name" value="Outer membrane efflux proteins (OEP)"/>
    <property type="match status" value="1"/>
</dbReference>
<name>A0A923MSS9_9BURK</name>
<feature type="region of interest" description="Disordered" evidence="1">
    <location>
        <begin position="438"/>
        <end position="461"/>
    </location>
</feature>
<dbReference type="Proteomes" id="UP000608513">
    <property type="component" value="Unassembled WGS sequence"/>
</dbReference>
<dbReference type="AlphaFoldDB" id="A0A923MSS9"/>
<protein>
    <submittedName>
        <fullName evidence="3">TolC family protein</fullName>
    </submittedName>
</protein>
<evidence type="ECO:0000313" key="3">
    <source>
        <dbReference type="EMBL" id="MBC5784291.1"/>
    </source>
</evidence>
<keyword evidence="2" id="KW-0732">Signal</keyword>
<dbReference type="Gene3D" id="1.20.1600.10">
    <property type="entry name" value="Outer membrane efflux proteins (OEP)"/>
    <property type="match status" value="1"/>
</dbReference>
<evidence type="ECO:0000256" key="2">
    <source>
        <dbReference type="SAM" id="SignalP"/>
    </source>
</evidence>
<reference evidence="3" key="1">
    <citation type="submission" date="2020-08" db="EMBL/GenBank/DDBJ databases">
        <title>Ramlibacter sp. USB13 16S ribosomal RNA gene genome sequencing and assembly.</title>
        <authorList>
            <person name="Kang M."/>
        </authorList>
    </citation>
    <scope>NUCLEOTIDE SEQUENCE</scope>
    <source>
        <strain evidence="3">USB13</strain>
    </source>
</reference>
<dbReference type="InterPro" id="IPR010131">
    <property type="entry name" value="MdtP/NodT-like"/>
</dbReference>
<feature type="signal peptide" evidence="2">
    <location>
        <begin position="1"/>
        <end position="18"/>
    </location>
</feature>